<dbReference type="RefSeq" id="WP_112665792.1">
    <property type="nucleotide sequence ID" value="NZ_QKVO01000016.1"/>
</dbReference>
<dbReference type="Pfam" id="PF04313">
    <property type="entry name" value="HSDR_N"/>
    <property type="match status" value="1"/>
</dbReference>
<dbReference type="CDD" id="cd22332">
    <property type="entry name" value="HsdR_N"/>
    <property type="match status" value="1"/>
</dbReference>
<evidence type="ECO:0000256" key="12">
    <source>
        <dbReference type="SAM" id="Coils"/>
    </source>
</evidence>
<protein>
    <recommendedName>
        <fullName evidence="11">Type I restriction enzyme endonuclease subunit</fullName>
        <shortName evidence="11">R protein</shortName>
        <ecNumber evidence="11">3.1.21.3</ecNumber>
    </recommendedName>
</protein>
<keyword evidence="8 11" id="KW-0378">Hydrolase</keyword>
<keyword evidence="9 11" id="KW-0067">ATP-binding</keyword>
<dbReference type="PANTHER" id="PTHR30195">
    <property type="entry name" value="TYPE I SITE-SPECIFIC DEOXYRIBONUCLEASE PROTEIN SUBUNIT M AND R"/>
    <property type="match status" value="1"/>
</dbReference>
<gene>
    <name evidence="14" type="ORF">DNK47_02910</name>
</gene>
<accession>A0A328PP94</accession>
<reference evidence="15" key="1">
    <citation type="submission" date="2018-06" db="EMBL/GenBank/DDBJ databases">
        <authorList>
            <person name="Martinez Ocampo F."/>
            <person name="Quiroz Castaneda R.E."/>
            <person name="Rojas Lopez X."/>
        </authorList>
    </citation>
    <scope>NUCLEOTIDE SEQUENCE [LARGE SCALE GENOMIC DNA]</scope>
    <source>
        <strain evidence="15">INIFAP02</strain>
    </source>
</reference>
<evidence type="ECO:0000256" key="9">
    <source>
        <dbReference type="ARBA" id="ARBA00022840"/>
    </source>
</evidence>
<evidence type="ECO:0000256" key="8">
    <source>
        <dbReference type="ARBA" id="ARBA00022801"/>
    </source>
</evidence>
<evidence type="ECO:0000256" key="6">
    <source>
        <dbReference type="ARBA" id="ARBA00022747"/>
    </source>
</evidence>
<keyword evidence="12" id="KW-0175">Coiled coil</keyword>
<dbReference type="GO" id="GO:0005524">
    <property type="term" value="F:ATP binding"/>
    <property type="evidence" value="ECO:0007669"/>
    <property type="project" value="UniProtKB-KW"/>
</dbReference>
<dbReference type="NCBIfam" id="TIGR00348">
    <property type="entry name" value="hsdR"/>
    <property type="match status" value="1"/>
</dbReference>
<comment type="catalytic activity">
    <reaction evidence="1 11">
        <text>Endonucleolytic cleavage of DNA to give random double-stranded fragments with terminal 5'-phosphates, ATP is simultaneously hydrolyzed.</text>
        <dbReference type="EC" id="3.1.21.3"/>
    </reaction>
</comment>
<dbReference type="AlphaFoldDB" id="A0A328PP94"/>
<keyword evidence="7" id="KW-0255">Endonuclease</keyword>
<evidence type="ECO:0000256" key="4">
    <source>
        <dbReference type="ARBA" id="ARBA00022722"/>
    </source>
</evidence>
<comment type="function">
    <text evidence="11">Subunit R is required for both nuclease and ATPase activities, but not for modification.</text>
</comment>
<dbReference type="Proteomes" id="UP000249762">
    <property type="component" value="Unassembled WGS sequence"/>
</dbReference>
<name>A0A328PP94_9MOLU</name>
<evidence type="ECO:0000313" key="15">
    <source>
        <dbReference type="Proteomes" id="UP000249762"/>
    </source>
</evidence>
<dbReference type="Gene3D" id="3.90.1570.50">
    <property type="match status" value="1"/>
</dbReference>
<dbReference type="GO" id="GO:0003677">
    <property type="term" value="F:DNA binding"/>
    <property type="evidence" value="ECO:0007669"/>
    <property type="project" value="UniProtKB-KW"/>
</dbReference>
<dbReference type="SUPFAM" id="SSF52540">
    <property type="entry name" value="P-loop containing nucleoside triphosphate hydrolases"/>
    <property type="match status" value="2"/>
</dbReference>
<feature type="domain" description="Helicase ATP-binding" evidence="13">
    <location>
        <begin position="294"/>
        <end position="477"/>
    </location>
</feature>
<dbReference type="InterPro" id="IPR004473">
    <property type="entry name" value="Restrct_endonuc_typeI_HsdR"/>
</dbReference>
<dbReference type="GO" id="GO:0009307">
    <property type="term" value="P:DNA restriction-modification system"/>
    <property type="evidence" value="ECO:0007669"/>
    <property type="project" value="UniProtKB-KW"/>
</dbReference>
<evidence type="ECO:0000256" key="10">
    <source>
        <dbReference type="ARBA" id="ARBA00023125"/>
    </source>
</evidence>
<feature type="coiled-coil region" evidence="12">
    <location>
        <begin position="886"/>
        <end position="960"/>
    </location>
</feature>
<comment type="similarity">
    <text evidence="2 11">Belongs to the HsdR family.</text>
</comment>
<dbReference type="CDD" id="cd18800">
    <property type="entry name" value="SF2_C_EcoR124I-like"/>
    <property type="match status" value="1"/>
</dbReference>
<dbReference type="EC" id="3.1.21.3" evidence="11"/>
<keyword evidence="4" id="KW-0540">Nuclease</keyword>
<dbReference type="SMART" id="SM00487">
    <property type="entry name" value="DEXDc"/>
    <property type="match status" value="1"/>
</dbReference>
<keyword evidence="5 11" id="KW-0547">Nucleotide-binding</keyword>
<evidence type="ECO:0000259" key="13">
    <source>
        <dbReference type="PROSITE" id="PS51192"/>
    </source>
</evidence>
<organism evidence="14 15">
    <name type="scientific">Mycoplasma wenyonii</name>
    <dbReference type="NCBI Taxonomy" id="65123"/>
    <lineage>
        <taxon>Bacteria</taxon>
        <taxon>Bacillati</taxon>
        <taxon>Mycoplasmatota</taxon>
        <taxon>Mollicutes</taxon>
        <taxon>Mycoplasmataceae</taxon>
        <taxon>Mycoplasma</taxon>
    </lineage>
</organism>
<dbReference type="Pfam" id="PF18766">
    <property type="entry name" value="SWI2_SNF2"/>
    <property type="match status" value="1"/>
</dbReference>
<evidence type="ECO:0000256" key="1">
    <source>
        <dbReference type="ARBA" id="ARBA00000851"/>
    </source>
</evidence>
<dbReference type="REBASE" id="284563">
    <property type="entry name" value="MweAP02ORF2905P"/>
</dbReference>
<dbReference type="OrthoDB" id="9758243at2"/>
<sequence>MSSELLSPPKTKQELIDLVVSFLGEGGEGYFHTRGAGLQRNSEEIFLIDDFYEFISEKHHYFNKKDAQEILEQIKDNSKSLQAFNKYFFQILREGFPYRRREDDETYPINFIDFKNFENNIFRIVDRISFKATHLDYEFQNAMSNEIDLIVYINGLPLFVWEFNTPKQDGESKNELLLSAFQSIEYNAKLIPELFRYNAFCVICSGLREVKYGISWGEYSDYKEWKRMSEIVQPQKNILVATVRGLFCKWRIIEIIDTFICFSDTDPSKKVVCRYPQYFGATKLLKSIEVRCKNDQNGDGKGGVYFGSTGCGKSYTMLFLSKLLLSSPELKRPTILLITDRIALNEQLSKLFRDHREYLQCEEVIKIDNERYPLKQTIKGSTSGGIYLTNIQKFRVINEVLSRRWNFVCISDEAHRTQDNLGGGQYRTVGEKLRLSKALAQLLHESLPNATYVGFTATPRDQTLDAFGGAVDIYSMPQSVKDGFTVQIIAEWRETKLQLNEEIAKQIDNIYAEMAQGNMTPEKIQDDQERRVRWRKTLSSPKILEVIAKEIIDHYERRVNDKKTSGKAMIVVDSREAARTMYNILQTLRPQWFEEKDSLFPERAMVNLVISHHSPTDSEEMKATVDELVSHSKLAREFKKDKSNFKIAIVCGMWLTGFDVPSLDTMYLNKYMRDNELIQAISRVNRSYESKEYKKEEGLVVFFVPLKRELRDAMESLESMGGGAGIVNIDEIVMELEEKLQALDVRLSQFFEWDIDAFLEADEVGKRIYISNTICWLDKQDDEYRRDIFLRLKDIRKKYHKCMSYDSFQKNKSCIEQIMLYDIIYNIWRDPSREAQMKVKEIDELMKQAFSVQSIQGNSQDDAINLHVNYYDKKEEASLPWNDERAEHLTKMEERWIQKINDLQEKGEQGKTMAERLKALIEKHNSAWDELERREIQKEIQELEKEIESFSKEDQARRREEWRSNLICNKVLIPIKNKYQFEFEEEKMNDLAKGLKEKGDEYTNFIDWDKKTTVKIKLKQVWKTLLIKNNWPPKYFLEEESPYETSKVIKETCENLLFIFKNFPQEE</sequence>
<dbReference type="InterPro" id="IPR007409">
    <property type="entry name" value="Restrct_endonuc_type1_HsdR_N"/>
</dbReference>
<comment type="subunit">
    <text evidence="3 11">The type I restriction/modification system is composed of three polypeptides R, M and S.</text>
</comment>
<evidence type="ECO:0000256" key="7">
    <source>
        <dbReference type="ARBA" id="ARBA00022759"/>
    </source>
</evidence>
<evidence type="ECO:0000313" key="14">
    <source>
        <dbReference type="EMBL" id="RAO94838.1"/>
    </source>
</evidence>
<proteinExistence type="inferred from homology"/>
<dbReference type="Gene3D" id="3.40.50.300">
    <property type="entry name" value="P-loop containing nucleotide triphosphate hydrolases"/>
    <property type="match status" value="3"/>
</dbReference>
<dbReference type="GO" id="GO:0009035">
    <property type="term" value="F:type I site-specific deoxyribonuclease activity"/>
    <property type="evidence" value="ECO:0007669"/>
    <property type="project" value="UniProtKB-EC"/>
</dbReference>
<evidence type="ECO:0000256" key="2">
    <source>
        <dbReference type="ARBA" id="ARBA00008598"/>
    </source>
</evidence>
<dbReference type="Pfam" id="PF22679">
    <property type="entry name" value="T1R_D3-like"/>
    <property type="match status" value="1"/>
</dbReference>
<dbReference type="InterPro" id="IPR051268">
    <property type="entry name" value="Type-I_R_enzyme_R_subunit"/>
</dbReference>
<keyword evidence="6 11" id="KW-0680">Restriction system</keyword>
<dbReference type="EMBL" id="QKVO01000016">
    <property type="protein sequence ID" value="RAO94838.1"/>
    <property type="molecule type" value="Genomic_DNA"/>
</dbReference>
<keyword evidence="15" id="KW-1185">Reference proteome</keyword>
<dbReference type="PANTHER" id="PTHR30195:SF15">
    <property type="entry name" value="TYPE I RESTRICTION ENZYME HINDI ENDONUCLEASE SUBUNIT"/>
    <property type="match status" value="1"/>
</dbReference>
<dbReference type="InterPro" id="IPR014001">
    <property type="entry name" value="Helicase_ATP-bd"/>
</dbReference>
<comment type="caution">
    <text evidence="14">The sequence shown here is derived from an EMBL/GenBank/DDBJ whole genome shotgun (WGS) entry which is preliminary data.</text>
</comment>
<dbReference type="InterPro" id="IPR040980">
    <property type="entry name" value="SWI2_SNF2"/>
</dbReference>
<dbReference type="InterPro" id="IPR055180">
    <property type="entry name" value="HsdR_RecA-like_helicase_dom_2"/>
</dbReference>
<dbReference type="PROSITE" id="PS51192">
    <property type="entry name" value="HELICASE_ATP_BIND_1"/>
    <property type="match status" value="1"/>
</dbReference>
<evidence type="ECO:0000256" key="11">
    <source>
        <dbReference type="RuleBase" id="RU364115"/>
    </source>
</evidence>
<keyword evidence="10 11" id="KW-0238">DNA-binding</keyword>
<evidence type="ECO:0000256" key="5">
    <source>
        <dbReference type="ARBA" id="ARBA00022741"/>
    </source>
</evidence>
<dbReference type="InterPro" id="IPR027417">
    <property type="entry name" value="P-loop_NTPase"/>
</dbReference>
<evidence type="ECO:0000256" key="3">
    <source>
        <dbReference type="ARBA" id="ARBA00011296"/>
    </source>
</evidence>